<sequence length="122" mass="14334">MRIHYSIILEIIPQHKDFLRDPMYSTYLEFKKLPAVLDEADQLTSLITQRDSENSNDYYDYSLPKSSSTENNNDNHNNNNDNANMSLYPCLSSQQPNNNLIVRFLPHNRHQILQHKKMLIPS</sequence>
<evidence type="ECO:0000313" key="3">
    <source>
        <dbReference type="Proteomes" id="UP000789831"/>
    </source>
</evidence>
<feature type="compositionally biased region" description="Low complexity" evidence="1">
    <location>
        <begin position="71"/>
        <end position="84"/>
    </location>
</feature>
<keyword evidence="3" id="KW-1185">Reference proteome</keyword>
<accession>A0A9N8VLK4</accession>
<protein>
    <submittedName>
        <fullName evidence="2">4363_t:CDS:1</fullName>
    </submittedName>
</protein>
<comment type="caution">
    <text evidence="2">The sequence shown here is derived from an EMBL/GenBank/DDBJ whole genome shotgun (WGS) entry which is preliminary data.</text>
</comment>
<proteinExistence type="predicted"/>
<name>A0A9N8VLK4_9GLOM</name>
<gene>
    <name evidence="2" type="ORF">AGERDE_LOCUS2051</name>
</gene>
<dbReference type="EMBL" id="CAJVPL010000160">
    <property type="protein sequence ID" value="CAG8456988.1"/>
    <property type="molecule type" value="Genomic_DNA"/>
</dbReference>
<dbReference type="AlphaFoldDB" id="A0A9N8VLK4"/>
<feature type="region of interest" description="Disordered" evidence="1">
    <location>
        <begin position="48"/>
        <end position="90"/>
    </location>
</feature>
<evidence type="ECO:0000256" key="1">
    <source>
        <dbReference type="SAM" id="MobiDB-lite"/>
    </source>
</evidence>
<dbReference type="Proteomes" id="UP000789831">
    <property type="component" value="Unassembled WGS sequence"/>
</dbReference>
<reference evidence="2" key="1">
    <citation type="submission" date="2021-06" db="EMBL/GenBank/DDBJ databases">
        <authorList>
            <person name="Kallberg Y."/>
            <person name="Tangrot J."/>
            <person name="Rosling A."/>
        </authorList>
    </citation>
    <scope>NUCLEOTIDE SEQUENCE</scope>
    <source>
        <strain evidence="2">MT106</strain>
    </source>
</reference>
<organism evidence="2 3">
    <name type="scientific">Ambispora gerdemannii</name>
    <dbReference type="NCBI Taxonomy" id="144530"/>
    <lineage>
        <taxon>Eukaryota</taxon>
        <taxon>Fungi</taxon>
        <taxon>Fungi incertae sedis</taxon>
        <taxon>Mucoromycota</taxon>
        <taxon>Glomeromycotina</taxon>
        <taxon>Glomeromycetes</taxon>
        <taxon>Archaeosporales</taxon>
        <taxon>Ambisporaceae</taxon>
        <taxon>Ambispora</taxon>
    </lineage>
</organism>
<evidence type="ECO:0000313" key="2">
    <source>
        <dbReference type="EMBL" id="CAG8456988.1"/>
    </source>
</evidence>